<evidence type="ECO:0000313" key="3">
    <source>
        <dbReference type="Proteomes" id="UP001194580"/>
    </source>
</evidence>
<dbReference type="Proteomes" id="UP001194580">
    <property type="component" value="Unassembled WGS sequence"/>
</dbReference>
<sequence>MIVIPEILDHIAIYVDADSAIACVPVCRQWRDLFTPYLWRTVDTGASPHCQIFACGGNQRQRHRWISALFQKYKRHIRNLTITNHGELLASLENDLTELHSLTLKRSIVNRVPFVDAYDDERSVDESYRDDNGFYSSVLHTRPWELAIPREAFDQGYSGEAALTRGSWLLVQNNLNLRRIAFDSTWGALSFKNTPSFFGYPSLMQSEGVSFLTGILSILPSLQHLEIGSHADDYLFANLATILPNLESFVYSSPTCFMPWEILILPHRALKRLVFKKRISTEQLRAIAVALPSLIQLSFPELHNREGFTNMTGNNRRDGPVMADALECKLLESLDITARRCDLNGVLGALIRFPRIKQLDKGVNNLHLSIRFQQVLWSFPSLLRLECSAKSMQKIIFTNYGVFEHPVQELVLRNIGFVANQIQSMFLRLPFLVDLEVHIYEFNGETLLELARTYRMLERLQIDLQDDCSWAMVDFLNTCPPTLKTFRGNGHIALVADVLERAEWSSCTGLEELDIEIFGIFRLTNEQEALLDNLWKLDPSWFEATMNAEAAMADEEAAETGAVEQALKRVVQLGHTMTAAEATALQHRQMMYWTQREIYKRLGQLTQLREIDFFPGEFWEPDGYPWMGHPCTLEHTLLSGISELAGLVHLEAIRFNGPDFGAGEADLEWMMKQWSMTKSVVNGRTHLIKA</sequence>
<accession>A0AAD4H9A5</accession>
<dbReference type="EMBL" id="JAAAIL010000181">
    <property type="protein sequence ID" value="KAG0278633.1"/>
    <property type="molecule type" value="Genomic_DNA"/>
</dbReference>
<evidence type="ECO:0000313" key="2">
    <source>
        <dbReference type="EMBL" id="KAG0278633.1"/>
    </source>
</evidence>
<name>A0AAD4H9A5_9FUNG</name>
<evidence type="ECO:0000259" key="1">
    <source>
        <dbReference type="Pfam" id="PF12937"/>
    </source>
</evidence>
<protein>
    <recommendedName>
        <fullName evidence="1">F-box domain-containing protein</fullName>
    </recommendedName>
</protein>
<proteinExistence type="predicted"/>
<dbReference type="SUPFAM" id="SSF52047">
    <property type="entry name" value="RNI-like"/>
    <property type="match status" value="1"/>
</dbReference>
<dbReference type="InterPro" id="IPR036047">
    <property type="entry name" value="F-box-like_dom_sf"/>
</dbReference>
<feature type="domain" description="F-box" evidence="1">
    <location>
        <begin position="5"/>
        <end position="43"/>
    </location>
</feature>
<gene>
    <name evidence="2" type="ORF">BGZ95_003537</name>
</gene>
<reference evidence="2" key="1">
    <citation type="journal article" date="2020" name="Fungal Divers.">
        <title>Resolving the Mortierellaceae phylogeny through synthesis of multi-gene phylogenetics and phylogenomics.</title>
        <authorList>
            <person name="Vandepol N."/>
            <person name="Liber J."/>
            <person name="Desiro A."/>
            <person name="Na H."/>
            <person name="Kennedy M."/>
            <person name="Barry K."/>
            <person name="Grigoriev I.V."/>
            <person name="Miller A.N."/>
            <person name="O'Donnell K."/>
            <person name="Stajich J.E."/>
            <person name="Bonito G."/>
        </authorList>
    </citation>
    <scope>NUCLEOTIDE SEQUENCE</scope>
    <source>
        <strain evidence="2">NRRL 28262</strain>
    </source>
</reference>
<keyword evidence="3" id="KW-1185">Reference proteome</keyword>
<dbReference type="InterPro" id="IPR032675">
    <property type="entry name" value="LRR_dom_sf"/>
</dbReference>
<dbReference type="SUPFAM" id="SSF81383">
    <property type="entry name" value="F-box domain"/>
    <property type="match status" value="1"/>
</dbReference>
<dbReference type="InterPro" id="IPR001810">
    <property type="entry name" value="F-box_dom"/>
</dbReference>
<dbReference type="Gene3D" id="3.80.10.10">
    <property type="entry name" value="Ribonuclease Inhibitor"/>
    <property type="match status" value="1"/>
</dbReference>
<dbReference type="Gene3D" id="1.20.1280.50">
    <property type="match status" value="1"/>
</dbReference>
<comment type="caution">
    <text evidence="2">The sequence shown here is derived from an EMBL/GenBank/DDBJ whole genome shotgun (WGS) entry which is preliminary data.</text>
</comment>
<dbReference type="AlphaFoldDB" id="A0AAD4H9A5"/>
<dbReference type="Pfam" id="PF12937">
    <property type="entry name" value="F-box-like"/>
    <property type="match status" value="1"/>
</dbReference>
<organism evidence="2 3">
    <name type="scientific">Linnemannia exigua</name>
    <dbReference type="NCBI Taxonomy" id="604196"/>
    <lineage>
        <taxon>Eukaryota</taxon>
        <taxon>Fungi</taxon>
        <taxon>Fungi incertae sedis</taxon>
        <taxon>Mucoromycota</taxon>
        <taxon>Mortierellomycotina</taxon>
        <taxon>Mortierellomycetes</taxon>
        <taxon>Mortierellales</taxon>
        <taxon>Mortierellaceae</taxon>
        <taxon>Linnemannia</taxon>
    </lineage>
</organism>